<evidence type="ECO:0000313" key="3">
    <source>
        <dbReference type="Proteomes" id="UP000499080"/>
    </source>
</evidence>
<protein>
    <submittedName>
        <fullName evidence="2">Uncharacterized protein</fullName>
    </submittedName>
</protein>
<proteinExistence type="predicted"/>
<accession>A0A4Y2C0A5</accession>
<gene>
    <name evidence="2" type="ORF">AVEN_144607_1</name>
</gene>
<keyword evidence="3" id="KW-1185">Reference proteome</keyword>
<evidence type="ECO:0000313" key="2">
    <source>
        <dbReference type="EMBL" id="GBL97165.1"/>
    </source>
</evidence>
<dbReference type="AlphaFoldDB" id="A0A4Y2C0A5"/>
<comment type="caution">
    <text evidence="2">The sequence shown here is derived from an EMBL/GenBank/DDBJ whole genome shotgun (WGS) entry which is preliminary data.</text>
</comment>
<name>A0A4Y2C0A5_ARAVE</name>
<feature type="region of interest" description="Disordered" evidence="1">
    <location>
        <begin position="1"/>
        <end position="21"/>
    </location>
</feature>
<evidence type="ECO:0000256" key="1">
    <source>
        <dbReference type="SAM" id="MobiDB-lite"/>
    </source>
</evidence>
<sequence>MPRRRSGPNASQIESERRKQIVHHSSRCQSCLRESKYQVTPYSQLSVMSALDVKKQIELGGNSLRGCGGLVIRSRLRYRRIAGSSFEFGGSSMDYVESAIGDLKSFLCVATCKKFGE</sequence>
<dbReference type="EMBL" id="BGPR01000127">
    <property type="protein sequence ID" value="GBL97165.1"/>
    <property type="molecule type" value="Genomic_DNA"/>
</dbReference>
<dbReference type="Proteomes" id="UP000499080">
    <property type="component" value="Unassembled WGS sequence"/>
</dbReference>
<organism evidence="2 3">
    <name type="scientific">Araneus ventricosus</name>
    <name type="common">Orbweaver spider</name>
    <name type="synonym">Epeira ventricosa</name>
    <dbReference type="NCBI Taxonomy" id="182803"/>
    <lineage>
        <taxon>Eukaryota</taxon>
        <taxon>Metazoa</taxon>
        <taxon>Ecdysozoa</taxon>
        <taxon>Arthropoda</taxon>
        <taxon>Chelicerata</taxon>
        <taxon>Arachnida</taxon>
        <taxon>Araneae</taxon>
        <taxon>Araneomorphae</taxon>
        <taxon>Entelegynae</taxon>
        <taxon>Araneoidea</taxon>
        <taxon>Araneidae</taxon>
        <taxon>Araneus</taxon>
    </lineage>
</organism>
<reference evidence="2 3" key="1">
    <citation type="journal article" date="2019" name="Sci. Rep.">
        <title>Orb-weaving spider Araneus ventricosus genome elucidates the spidroin gene catalogue.</title>
        <authorList>
            <person name="Kono N."/>
            <person name="Nakamura H."/>
            <person name="Ohtoshi R."/>
            <person name="Moran D.A.P."/>
            <person name="Shinohara A."/>
            <person name="Yoshida Y."/>
            <person name="Fujiwara M."/>
            <person name="Mori M."/>
            <person name="Tomita M."/>
            <person name="Arakawa K."/>
        </authorList>
    </citation>
    <scope>NUCLEOTIDE SEQUENCE [LARGE SCALE GENOMIC DNA]</scope>
</reference>